<organism evidence="2 3">
    <name type="scientific">Candidatus Solincola sediminis</name>
    <dbReference type="NCBI Taxonomy" id="1797199"/>
    <lineage>
        <taxon>Bacteria</taxon>
        <taxon>Bacillati</taxon>
        <taxon>Actinomycetota</taxon>
        <taxon>Candidatus Geothermincolia</taxon>
        <taxon>Candidatus Geothermincolales</taxon>
        <taxon>Candidatus Geothermincolaceae</taxon>
        <taxon>Candidatus Solincola</taxon>
    </lineage>
</organism>
<dbReference type="InterPro" id="IPR002938">
    <property type="entry name" value="FAD-bd"/>
</dbReference>
<dbReference type="PRINTS" id="PR00420">
    <property type="entry name" value="RNGMNOXGNASE"/>
</dbReference>
<name>A0A1F2WM43_9ACTN</name>
<feature type="domain" description="FAD-binding" evidence="1">
    <location>
        <begin position="5"/>
        <end position="166"/>
    </location>
</feature>
<dbReference type="InterPro" id="IPR036188">
    <property type="entry name" value="FAD/NAD-bd_sf"/>
</dbReference>
<dbReference type="Pfam" id="PF01494">
    <property type="entry name" value="FAD_binding_3"/>
    <property type="match status" value="1"/>
</dbReference>
<dbReference type="SUPFAM" id="SSF51905">
    <property type="entry name" value="FAD/NAD(P)-binding domain"/>
    <property type="match status" value="1"/>
</dbReference>
<proteinExistence type="predicted"/>
<dbReference type="PANTHER" id="PTHR42685:SF22">
    <property type="entry name" value="CONDITIONED MEDIUM FACTOR RECEPTOR 1"/>
    <property type="match status" value="1"/>
</dbReference>
<protein>
    <recommendedName>
        <fullName evidence="1">FAD-binding domain-containing protein</fullName>
    </recommendedName>
</protein>
<dbReference type="Proteomes" id="UP000177876">
    <property type="component" value="Unassembled WGS sequence"/>
</dbReference>
<dbReference type="STRING" id="1797197.A2Y75_11890"/>
<sequence>MDRHKVIIVGGGPAGAMTALALTHFRPELAAEILLLEARSFPREKICGGGVSGRVVAFLEEVGVTLQKLAKVPVERFTICFDRDAFDAPFHNDKCFVVRRSTFDDFLLHSVRERGVEVRAPLAAVGAFREPNGIAVLDAIGTVHRSRILVGADGVNGRTRLWFGKPHRSRKTLLLQTDFPRDPEMPSGDSLIFDFTPLRFGRSGYAWFFPSMDAEGAPVINAGISGGPFVAGSLKQSREIFKTILDAHPAIKETAPERLHLRPYPEQDFSPFSNQAGNHVLLVGEQLGVDAFTGEGLAVCADSAAAAAQEILIALETGDYGFKGYSKRLISSDFFPLYLIGRPFWLESPGRRPNLLFSMATRKSHPGKENIMEIYGKLFSGALPAGKVFSPYFIKPVLRDLPPALLKRLFP</sequence>
<gene>
    <name evidence="2" type="ORF">A2Y75_11890</name>
</gene>
<reference evidence="2 3" key="1">
    <citation type="journal article" date="2016" name="Nat. Commun.">
        <title>Thousands of microbial genomes shed light on interconnected biogeochemical processes in an aquifer system.</title>
        <authorList>
            <person name="Anantharaman K."/>
            <person name="Brown C.T."/>
            <person name="Hug L.A."/>
            <person name="Sharon I."/>
            <person name="Castelle C.J."/>
            <person name="Probst A.J."/>
            <person name="Thomas B.C."/>
            <person name="Singh A."/>
            <person name="Wilkins M.J."/>
            <person name="Karaoz U."/>
            <person name="Brodie E.L."/>
            <person name="Williams K.H."/>
            <person name="Hubbard S.S."/>
            <person name="Banfield J.F."/>
        </authorList>
    </citation>
    <scope>NUCLEOTIDE SEQUENCE [LARGE SCALE GENOMIC DNA]</scope>
</reference>
<evidence type="ECO:0000313" key="2">
    <source>
        <dbReference type="EMBL" id="OFW57928.1"/>
    </source>
</evidence>
<accession>A0A1F2WM43</accession>
<dbReference type="PANTHER" id="PTHR42685">
    <property type="entry name" value="GERANYLGERANYL DIPHOSPHATE REDUCTASE"/>
    <property type="match status" value="1"/>
</dbReference>
<dbReference type="AlphaFoldDB" id="A0A1F2WM43"/>
<dbReference type="InterPro" id="IPR050407">
    <property type="entry name" value="Geranylgeranyl_reductase"/>
</dbReference>
<evidence type="ECO:0000313" key="3">
    <source>
        <dbReference type="Proteomes" id="UP000177876"/>
    </source>
</evidence>
<dbReference type="Gene3D" id="3.50.50.60">
    <property type="entry name" value="FAD/NAD(P)-binding domain"/>
    <property type="match status" value="1"/>
</dbReference>
<dbReference type="GO" id="GO:0071949">
    <property type="term" value="F:FAD binding"/>
    <property type="evidence" value="ECO:0007669"/>
    <property type="project" value="InterPro"/>
</dbReference>
<dbReference type="EMBL" id="MELK01000029">
    <property type="protein sequence ID" value="OFW57928.1"/>
    <property type="molecule type" value="Genomic_DNA"/>
</dbReference>
<comment type="caution">
    <text evidence="2">The sequence shown here is derived from an EMBL/GenBank/DDBJ whole genome shotgun (WGS) entry which is preliminary data.</text>
</comment>
<evidence type="ECO:0000259" key="1">
    <source>
        <dbReference type="Pfam" id="PF01494"/>
    </source>
</evidence>